<evidence type="ECO:0000313" key="3">
    <source>
        <dbReference type="Proteomes" id="UP000823388"/>
    </source>
</evidence>
<protein>
    <submittedName>
        <fullName evidence="2">Uncharacterized protein</fullName>
    </submittedName>
</protein>
<sequence>MWRSREPEEWHWNLCAPSRDSAHFHEADSWAHIIVDPLAVSFAPAGERAPMRRLVPRFPPRKICEMRVGPGSTRARQSVMEADRKARSPRVRAPEEIFLGGERSAAAAWIRGKGPS</sequence>
<gene>
    <name evidence="2" type="ORF">PVAP13_9KG571801</name>
</gene>
<evidence type="ECO:0000313" key="2">
    <source>
        <dbReference type="EMBL" id="KAG2555011.1"/>
    </source>
</evidence>
<dbReference type="EMBL" id="CM029053">
    <property type="protein sequence ID" value="KAG2555011.1"/>
    <property type="molecule type" value="Genomic_DNA"/>
</dbReference>
<evidence type="ECO:0000256" key="1">
    <source>
        <dbReference type="SAM" id="MobiDB-lite"/>
    </source>
</evidence>
<keyword evidence="3" id="KW-1185">Reference proteome</keyword>
<accession>A0A8T0NYJ6</accession>
<name>A0A8T0NYJ6_PANVG</name>
<reference evidence="2" key="1">
    <citation type="submission" date="2020-05" db="EMBL/GenBank/DDBJ databases">
        <title>WGS assembly of Panicum virgatum.</title>
        <authorList>
            <person name="Lovell J.T."/>
            <person name="Jenkins J."/>
            <person name="Shu S."/>
            <person name="Juenger T.E."/>
            <person name="Schmutz J."/>
        </authorList>
    </citation>
    <scope>NUCLEOTIDE SEQUENCE</scope>
    <source>
        <strain evidence="2">AP13</strain>
    </source>
</reference>
<comment type="caution">
    <text evidence="2">The sequence shown here is derived from an EMBL/GenBank/DDBJ whole genome shotgun (WGS) entry which is preliminary data.</text>
</comment>
<organism evidence="2 3">
    <name type="scientific">Panicum virgatum</name>
    <name type="common">Blackwell switchgrass</name>
    <dbReference type="NCBI Taxonomy" id="38727"/>
    <lineage>
        <taxon>Eukaryota</taxon>
        <taxon>Viridiplantae</taxon>
        <taxon>Streptophyta</taxon>
        <taxon>Embryophyta</taxon>
        <taxon>Tracheophyta</taxon>
        <taxon>Spermatophyta</taxon>
        <taxon>Magnoliopsida</taxon>
        <taxon>Liliopsida</taxon>
        <taxon>Poales</taxon>
        <taxon>Poaceae</taxon>
        <taxon>PACMAD clade</taxon>
        <taxon>Panicoideae</taxon>
        <taxon>Panicodae</taxon>
        <taxon>Paniceae</taxon>
        <taxon>Panicinae</taxon>
        <taxon>Panicum</taxon>
        <taxon>Panicum sect. Hiantes</taxon>
    </lineage>
</organism>
<proteinExistence type="predicted"/>
<dbReference type="Proteomes" id="UP000823388">
    <property type="component" value="Chromosome 9K"/>
</dbReference>
<dbReference type="AlphaFoldDB" id="A0A8T0NYJ6"/>
<feature type="region of interest" description="Disordered" evidence="1">
    <location>
        <begin position="65"/>
        <end position="90"/>
    </location>
</feature>